<protein>
    <submittedName>
        <fullName evidence="1">Uncharacterized protein</fullName>
    </submittedName>
</protein>
<name>A0A0A9GM29_ARUDO</name>
<accession>A0A0A9GM29</accession>
<reference evidence="1" key="1">
    <citation type="submission" date="2014-09" db="EMBL/GenBank/DDBJ databases">
        <authorList>
            <person name="Magalhaes I.L.F."/>
            <person name="Oliveira U."/>
            <person name="Santos F.R."/>
            <person name="Vidigal T.H.D.A."/>
            <person name="Brescovit A.D."/>
            <person name="Santos A.J."/>
        </authorList>
    </citation>
    <scope>NUCLEOTIDE SEQUENCE</scope>
    <source>
        <tissue evidence="1">Shoot tissue taken approximately 20 cm above the soil surface</tissue>
    </source>
</reference>
<reference evidence="1" key="2">
    <citation type="journal article" date="2015" name="Data Brief">
        <title>Shoot transcriptome of the giant reed, Arundo donax.</title>
        <authorList>
            <person name="Barrero R.A."/>
            <person name="Guerrero F.D."/>
            <person name="Moolhuijzen P."/>
            <person name="Goolsby J.A."/>
            <person name="Tidwell J."/>
            <person name="Bellgard S.E."/>
            <person name="Bellgard M.I."/>
        </authorList>
    </citation>
    <scope>NUCLEOTIDE SEQUENCE</scope>
    <source>
        <tissue evidence="1">Shoot tissue taken approximately 20 cm above the soil surface</tissue>
    </source>
</reference>
<dbReference type="AlphaFoldDB" id="A0A0A9GM29"/>
<organism evidence="1">
    <name type="scientific">Arundo donax</name>
    <name type="common">Giant reed</name>
    <name type="synonym">Donax arundinaceus</name>
    <dbReference type="NCBI Taxonomy" id="35708"/>
    <lineage>
        <taxon>Eukaryota</taxon>
        <taxon>Viridiplantae</taxon>
        <taxon>Streptophyta</taxon>
        <taxon>Embryophyta</taxon>
        <taxon>Tracheophyta</taxon>
        <taxon>Spermatophyta</taxon>
        <taxon>Magnoliopsida</taxon>
        <taxon>Liliopsida</taxon>
        <taxon>Poales</taxon>
        <taxon>Poaceae</taxon>
        <taxon>PACMAD clade</taxon>
        <taxon>Arundinoideae</taxon>
        <taxon>Arundineae</taxon>
        <taxon>Arundo</taxon>
    </lineage>
</organism>
<sequence>MQLLSFYLFTVHVNKFTDCLQILGKYLFKATF</sequence>
<dbReference type="EMBL" id="GBRH01171736">
    <property type="protein sequence ID" value="JAE26160.1"/>
    <property type="molecule type" value="Transcribed_RNA"/>
</dbReference>
<proteinExistence type="predicted"/>
<evidence type="ECO:0000313" key="1">
    <source>
        <dbReference type="EMBL" id="JAE26160.1"/>
    </source>
</evidence>